<feature type="transmembrane region" description="Helical" evidence="7">
    <location>
        <begin position="100"/>
        <end position="117"/>
    </location>
</feature>
<feature type="transmembrane region" description="Helical" evidence="7">
    <location>
        <begin position="358"/>
        <end position="376"/>
    </location>
</feature>
<dbReference type="eggNOG" id="arCOG00134">
    <property type="taxonomic scope" value="Archaea"/>
</dbReference>
<dbReference type="OrthoDB" id="117970at2157"/>
<evidence type="ECO:0000256" key="5">
    <source>
        <dbReference type="ARBA" id="ARBA00022989"/>
    </source>
</evidence>
<dbReference type="AlphaFoldDB" id="N0BMX0"/>
<keyword evidence="6 7" id="KW-0472">Membrane</keyword>
<dbReference type="Pfam" id="PF07690">
    <property type="entry name" value="MFS_1"/>
    <property type="match status" value="2"/>
</dbReference>
<evidence type="ECO:0000313" key="9">
    <source>
        <dbReference type="EMBL" id="AGK61620.1"/>
    </source>
</evidence>
<dbReference type="EMBL" id="CP005290">
    <property type="protein sequence ID" value="AGK61620.1"/>
    <property type="molecule type" value="Genomic_DNA"/>
</dbReference>
<feature type="transmembrane region" description="Helical" evidence="7">
    <location>
        <begin position="161"/>
        <end position="179"/>
    </location>
</feature>
<dbReference type="GO" id="GO:0005886">
    <property type="term" value="C:plasma membrane"/>
    <property type="evidence" value="ECO:0007669"/>
    <property type="project" value="UniProtKB-SubCell"/>
</dbReference>
<feature type="transmembrane region" description="Helical" evidence="7">
    <location>
        <begin position="37"/>
        <end position="59"/>
    </location>
</feature>
<feature type="transmembrane region" description="Helical" evidence="7">
    <location>
        <begin position="7"/>
        <end position="31"/>
    </location>
</feature>
<feature type="transmembrane region" description="Helical" evidence="7">
    <location>
        <begin position="287"/>
        <end position="311"/>
    </location>
</feature>
<dbReference type="InterPro" id="IPR001958">
    <property type="entry name" value="Tet-R_TetA/multi-R_MdtG-like"/>
</dbReference>
<dbReference type="GO" id="GO:0022857">
    <property type="term" value="F:transmembrane transporter activity"/>
    <property type="evidence" value="ECO:0007669"/>
    <property type="project" value="InterPro"/>
</dbReference>
<keyword evidence="4 7" id="KW-0812">Transmembrane</keyword>
<dbReference type="KEGG" id="ast:Asulf_01646"/>
<gene>
    <name evidence="9" type="ORF">Asulf_01646</name>
</gene>
<feature type="transmembrane region" description="Helical" evidence="7">
    <location>
        <begin position="225"/>
        <end position="247"/>
    </location>
</feature>
<keyword evidence="5 7" id="KW-1133">Transmembrane helix</keyword>
<feature type="transmembrane region" description="Helical" evidence="7">
    <location>
        <begin position="137"/>
        <end position="155"/>
    </location>
</feature>
<evidence type="ECO:0000256" key="2">
    <source>
        <dbReference type="ARBA" id="ARBA00022448"/>
    </source>
</evidence>
<evidence type="ECO:0000313" key="10">
    <source>
        <dbReference type="Proteomes" id="UP000013307"/>
    </source>
</evidence>
<dbReference type="PANTHER" id="PTHR43414:SF6">
    <property type="entry name" value="MULTIDRUG RESISTANCE PROTEIN MDTG"/>
    <property type="match status" value="1"/>
</dbReference>
<accession>N0BMX0</accession>
<dbReference type="PANTHER" id="PTHR43414">
    <property type="entry name" value="MULTIDRUG RESISTANCE PROTEIN MDTG"/>
    <property type="match status" value="1"/>
</dbReference>
<feature type="transmembrane region" description="Helical" evidence="7">
    <location>
        <begin position="331"/>
        <end position="352"/>
    </location>
</feature>
<evidence type="ECO:0000256" key="7">
    <source>
        <dbReference type="SAM" id="Phobius"/>
    </source>
</evidence>
<keyword evidence="10" id="KW-1185">Reference proteome</keyword>
<protein>
    <recommendedName>
        <fullName evidence="8">Major facilitator superfamily (MFS) profile domain-containing protein</fullName>
    </recommendedName>
</protein>
<dbReference type="PROSITE" id="PS50850">
    <property type="entry name" value="MFS"/>
    <property type="match status" value="1"/>
</dbReference>
<dbReference type="SUPFAM" id="SSF103473">
    <property type="entry name" value="MFS general substrate transporter"/>
    <property type="match status" value="1"/>
</dbReference>
<dbReference type="Gene3D" id="1.20.1250.20">
    <property type="entry name" value="MFS general substrate transporter like domains"/>
    <property type="match status" value="2"/>
</dbReference>
<feature type="transmembrane region" description="Helical" evidence="7">
    <location>
        <begin position="259"/>
        <end position="281"/>
    </location>
</feature>
<keyword evidence="2" id="KW-0813">Transport</keyword>
<evidence type="ECO:0000256" key="6">
    <source>
        <dbReference type="ARBA" id="ARBA00023136"/>
    </source>
</evidence>
<comment type="subcellular location">
    <subcellularLocation>
        <location evidence="1">Cell membrane</location>
        <topology evidence="1">Multi-pass membrane protein</topology>
    </subcellularLocation>
</comment>
<name>N0BMX0_9EURY</name>
<dbReference type="InterPro" id="IPR020846">
    <property type="entry name" value="MFS_dom"/>
</dbReference>
<reference evidence="9 10" key="1">
    <citation type="journal article" date="2013" name="Genome Announc.">
        <title>Complete Genome Sequence of the Thermophilic and Facultatively Chemolithoautotrophic Sulfate Reducer Archaeoglobus sulfaticallidus Strain PM70-1T.</title>
        <authorList>
            <person name="Stokke R."/>
            <person name="Hocking W.P."/>
            <person name="Steinsbu B.O."/>
            <person name="Steen I.H."/>
        </authorList>
    </citation>
    <scope>NUCLEOTIDE SEQUENCE [LARGE SCALE GENOMIC DNA]</scope>
    <source>
        <strain evidence="9">PM70-1</strain>
    </source>
</reference>
<dbReference type="STRING" id="387631.Asulf_01646"/>
<dbReference type="InterPro" id="IPR036259">
    <property type="entry name" value="MFS_trans_sf"/>
</dbReference>
<dbReference type="CDD" id="cd17325">
    <property type="entry name" value="MFS_MdtG_SLC18_like"/>
    <property type="match status" value="1"/>
</dbReference>
<dbReference type="InterPro" id="IPR005829">
    <property type="entry name" value="Sugar_transporter_CS"/>
</dbReference>
<evidence type="ECO:0000256" key="3">
    <source>
        <dbReference type="ARBA" id="ARBA00022475"/>
    </source>
</evidence>
<feature type="domain" description="Major facilitator superfamily (MFS) profile" evidence="8">
    <location>
        <begin position="5"/>
        <end position="378"/>
    </location>
</feature>
<proteinExistence type="predicted"/>
<sequence>MSRRALFGISLSAFIVMLGMGIITPLLPIFAQDLGASGIWIGVIFSAYSFSRLVFLPISGMLSDRYGRRRTILLGLFLYSSVTFLYILSKTPEQLSFVRMLHGITSAMIIPVAMASVGDISIKGKEGFFIGKFNQSLFLGMASGPIVGGVLNDILGMKLTFMSLSFFGFFTLLVVFISFPETVTTRKEKKPVFRNSKLWIAFIFRFINSMGRGSILSFLPIYLGFLNYSTTVIGSLVSLNLFISALIQPSFGRLSDRVGVRYPVIMSALAGAGILFALPRVSSLDSLIFLSVLLGITSAMSIPAVGAIVAVEGKKGGMGQLMGILSASKSLGRVVGPVVSGVIFDVFGGGIYGVRMAFTLASLLSVSSAIIFWIGYKD</sequence>
<evidence type="ECO:0000259" key="8">
    <source>
        <dbReference type="PROSITE" id="PS50850"/>
    </source>
</evidence>
<organism evidence="9 10">
    <name type="scientific">Archaeoglobus sulfaticallidus PM70-1</name>
    <dbReference type="NCBI Taxonomy" id="387631"/>
    <lineage>
        <taxon>Archaea</taxon>
        <taxon>Methanobacteriati</taxon>
        <taxon>Methanobacteriota</taxon>
        <taxon>Archaeoglobi</taxon>
        <taxon>Archaeoglobales</taxon>
        <taxon>Archaeoglobaceae</taxon>
        <taxon>Archaeoglobus</taxon>
    </lineage>
</organism>
<evidence type="ECO:0000256" key="1">
    <source>
        <dbReference type="ARBA" id="ARBA00004651"/>
    </source>
</evidence>
<dbReference type="InterPro" id="IPR011701">
    <property type="entry name" value="MFS"/>
</dbReference>
<dbReference type="Proteomes" id="UP000013307">
    <property type="component" value="Chromosome"/>
</dbReference>
<dbReference type="HOGENOM" id="CLU_001265_10_14_2"/>
<dbReference type="PROSITE" id="PS00216">
    <property type="entry name" value="SUGAR_TRANSPORT_1"/>
    <property type="match status" value="1"/>
</dbReference>
<feature type="transmembrane region" description="Helical" evidence="7">
    <location>
        <begin position="199"/>
        <end position="219"/>
    </location>
</feature>
<feature type="transmembrane region" description="Helical" evidence="7">
    <location>
        <begin position="71"/>
        <end position="88"/>
    </location>
</feature>
<keyword evidence="3" id="KW-1003">Cell membrane</keyword>
<evidence type="ECO:0000256" key="4">
    <source>
        <dbReference type="ARBA" id="ARBA00022692"/>
    </source>
</evidence>
<dbReference type="PRINTS" id="PR01035">
    <property type="entry name" value="TCRTETA"/>
</dbReference>